<dbReference type="EC" id="2.7.13.3" evidence="2"/>
<feature type="domain" description="Histidine kinase" evidence="9">
    <location>
        <begin position="292"/>
        <end position="512"/>
    </location>
</feature>
<keyword evidence="6" id="KW-0418">Kinase</keyword>
<dbReference type="InterPro" id="IPR000014">
    <property type="entry name" value="PAS"/>
</dbReference>
<keyword evidence="3" id="KW-0597">Phosphoprotein</keyword>
<dbReference type="PROSITE" id="PS50113">
    <property type="entry name" value="PAC"/>
    <property type="match status" value="1"/>
</dbReference>
<dbReference type="InterPro" id="IPR036890">
    <property type="entry name" value="HATPase_C_sf"/>
</dbReference>
<organism evidence="12">
    <name type="scientific">uncultured Desulfobacterium sp</name>
    <dbReference type="NCBI Taxonomy" id="201089"/>
    <lineage>
        <taxon>Bacteria</taxon>
        <taxon>Pseudomonadati</taxon>
        <taxon>Thermodesulfobacteriota</taxon>
        <taxon>Desulfobacteria</taxon>
        <taxon>Desulfobacterales</taxon>
        <taxon>Desulfobacteriaceae</taxon>
        <taxon>Desulfobacterium</taxon>
        <taxon>environmental samples</taxon>
    </lineage>
</organism>
<evidence type="ECO:0000256" key="4">
    <source>
        <dbReference type="ARBA" id="ARBA00022679"/>
    </source>
</evidence>
<dbReference type="PROSITE" id="PS50109">
    <property type="entry name" value="HIS_KIN"/>
    <property type="match status" value="1"/>
</dbReference>
<dbReference type="GO" id="GO:0005524">
    <property type="term" value="F:ATP binding"/>
    <property type="evidence" value="ECO:0007669"/>
    <property type="project" value="UniProtKB-KW"/>
</dbReference>
<evidence type="ECO:0000256" key="6">
    <source>
        <dbReference type="ARBA" id="ARBA00022777"/>
    </source>
</evidence>
<name>A0A445N1A4_9BACT</name>
<dbReference type="InterPro" id="IPR013656">
    <property type="entry name" value="PAS_4"/>
</dbReference>
<keyword evidence="4" id="KW-0808">Transferase</keyword>
<dbReference type="InterPro" id="IPR035965">
    <property type="entry name" value="PAS-like_dom_sf"/>
</dbReference>
<evidence type="ECO:0000313" key="12">
    <source>
        <dbReference type="EMBL" id="SPD75462.1"/>
    </source>
</evidence>
<dbReference type="Pfam" id="PF08448">
    <property type="entry name" value="PAS_4"/>
    <property type="match status" value="1"/>
</dbReference>
<dbReference type="SMART" id="SM00387">
    <property type="entry name" value="HATPase_c"/>
    <property type="match status" value="1"/>
</dbReference>
<protein>
    <recommendedName>
        <fullName evidence="2">histidine kinase</fullName>
        <ecNumber evidence="2">2.7.13.3</ecNumber>
    </recommendedName>
</protein>
<dbReference type="InterPro" id="IPR036097">
    <property type="entry name" value="HisK_dim/P_sf"/>
</dbReference>
<dbReference type="SUPFAM" id="SSF55874">
    <property type="entry name" value="ATPase domain of HSP90 chaperone/DNA topoisomerase II/histidine kinase"/>
    <property type="match status" value="1"/>
</dbReference>
<dbReference type="InterPro" id="IPR004358">
    <property type="entry name" value="Sig_transdc_His_kin-like_C"/>
</dbReference>
<dbReference type="PROSITE" id="PS50112">
    <property type="entry name" value="PAS"/>
    <property type="match status" value="1"/>
</dbReference>
<dbReference type="Gene3D" id="3.30.450.20">
    <property type="entry name" value="PAS domain"/>
    <property type="match status" value="1"/>
</dbReference>
<proteinExistence type="predicted"/>
<dbReference type="InterPro" id="IPR003594">
    <property type="entry name" value="HATPase_dom"/>
</dbReference>
<dbReference type="SUPFAM" id="SSF47384">
    <property type="entry name" value="Homodimeric domain of signal transducing histidine kinase"/>
    <property type="match status" value="1"/>
</dbReference>
<feature type="domain" description="PAS" evidence="10">
    <location>
        <begin position="128"/>
        <end position="172"/>
    </location>
</feature>
<keyword evidence="7" id="KW-0067">ATP-binding</keyword>
<dbReference type="EMBL" id="OJIN01000208">
    <property type="protein sequence ID" value="SPD75462.1"/>
    <property type="molecule type" value="Genomic_DNA"/>
</dbReference>
<feature type="domain" description="PAC" evidence="11">
    <location>
        <begin position="203"/>
        <end position="257"/>
    </location>
</feature>
<keyword evidence="5" id="KW-0547">Nucleotide-binding</keyword>
<dbReference type="CDD" id="cd00130">
    <property type="entry name" value="PAS"/>
    <property type="match status" value="1"/>
</dbReference>
<dbReference type="Gene3D" id="1.10.287.130">
    <property type="match status" value="1"/>
</dbReference>
<dbReference type="PANTHER" id="PTHR43065:SF46">
    <property type="entry name" value="C4-DICARBOXYLATE TRANSPORT SENSOR PROTEIN DCTB"/>
    <property type="match status" value="1"/>
</dbReference>
<dbReference type="SUPFAM" id="SSF55785">
    <property type="entry name" value="PYP-like sensor domain (PAS domain)"/>
    <property type="match status" value="1"/>
</dbReference>
<dbReference type="CDD" id="cd00082">
    <property type="entry name" value="HisKA"/>
    <property type="match status" value="1"/>
</dbReference>
<comment type="catalytic activity">
    <reaction evidence="1">
        <text>ATP + protein L-histidine = ADP + protein N-phospho-L-histidine.</text>
        <dbReference type="EC" id="2.7.13.3"/>
    </reaction>
</comment>
<keyword evidence="8" id="KW-0902">Two-component regulatory system</keyword>
<dbReference type="PRINTS" id="PR00344">
    <property type="entry name" value="BCTRLSENSOR"/>
</dbReference>
<evidence type="ECO:0000256" key="8">
    <source>
        <dbReference type="ARBA" id="ARBA00023012"/>
    </source>
</evidence>
<evidence type="ECO:0000259" key="11">
    <source>
        <dbReference type="PROSITE" id="PS50113"/>
    </source>
</evidence>
<evidence type="ECO:0000256" key="2">
    <source>
        <dbReference type="ARBA" id="ARBA00012438"/>
    </source>
</evidence>
<evidence type="ECO:0000256" key="7">
    <source>
        <dbReference type="ARBA" id="ARBA00022840"/>
    </source>
</evidence>
<dbReference type="NCBIfam" id="TIGR00229">
    <property type="entry name" value="sensory_box"/>
    <property type="match status" value="1"/>
</dbReference>
<dbReference type="InterPro" id="IPR005467">
    <property type="entry name" value="His_kinase_dom"/>
</dbReference>
<dbReference type="Gene3D" id="3.30.565.10">
    <property type="entry name" value="Histidine kinase-like ATPase, C-terminal domain"/>
    <property type="match status" value="1"/>
</dbReference>
<evidence type="ECO:0000259" key="9">
    <source>
        <dbReference type="PROSITE" id="PS50109"/>
    </source>
</evidence>
<sequence length="525" mass="59290">MPAKSSSFTNIALVGGGEYCIEILEKTSTEYVKELKGLKARFKAVVDPDLSSPGIVLGRSLGLLTLDSPIELYDPKYDINLIIILTPDRDILADILKSKPSHIRVLSYEAFELFWKAIRLEERKLRDRNEEMETILDGIQDFILVITPEKEIVDVNASFLRQMNYSRDDVVGHKCYEVFQRVTKKSSNCHLVCPLEKVVQNKKPHQAVLTRLNQKGELQYGELTIFPIWESDGKISKFIEISRDITERKREEEEITRRLEMMVEQRTQQLKETHDKLLHQDKMASLGKLSASVVHEINNPIAGILNLTMLIKRIIKEDSIGEKQTDQIGQFLDLMETETRRISRIVSNLLVFSRQTKLELKEVNINRLIEKTLLLNSNLFKINGIKIREKLRPDLPAIVGSEDQLQQVFMNVMSNAAEALASKVGGVLLIETDYSKEDEKISIRFKDSGAGIPQENFSKLFEPFFTTKKKGKGVGLGLSVAYGIIKEHGGSVYVNSKEGKGTTFIIGLPLKPSSDTVGNKGDING</sequence>
<dbReference type="SMART" id="SM00091">
    <property type="entry name" value="PAS"/>
    <property type="match status" value="1"/>
</dbReference>
<evidence type="ECO:0000256" key="3">
    <source>
        <dbReference type="ARBA" id="ARBA00022553"/>
    </source>
</evidence>
<evidence type="ECO:0000259" key="10">
    <source>
        <dbReference type="PROSITE" id="PS50112"/>
    </source>
</evidence>
<accession>A0A445N1A4</accession>
<dbReference type="PANTHER" id="PTHR43065">
    <property type="entry name" value="SENSOR HISTIDINE KINASE"/>
    <property type="match status" value="1"/>
</dbReference>
<gene>
    <name evidence="12" type="ORF">PITCH_A640005</name>
</gene>
<evidence type="ECO:0000256" key="5">
    <source>
        <dbReference type="ARBA" id="ARBA00022741"/>
    </source>
</evidence>
<reference evidence="12" key="1">
    <citation type="submission" date="2018-01" db="EMBL/GenBank/DDBJ databases">
        <authorList>
            <person name="Regsiter A."/>
            <person name="William W."/>
        </authorList>
    </citation>
    <scope>NUCLEOTIDE SEQUENCE</scope>
    <source>
        <strain evidence="12">TRIP AH-1</strain>
    </source>
</reference>
<dbReference type="GO" id="GO:0000155">
    <property type="term" value="F:phosphorelay sensor kinase activity"/>
    <property type="evidence" value="ECO:0007669"/>
    <property type="project" value="InterPro"/>
</dbReference>
<dbReference type="SMART" id="SM00388">
    <property type="entry name" value="HisKA"/>
    <property type="match status" value="1"/>
</dbReference>
<dbReference type="Pfam" id="PF00512">
    <property type="entry name" value="HisKA"/>
    <property type="match status" value="1"/>
</dbReference>
<dbReference type="InterPro" id="IPR000700">
    <property type="entry name" value="PAS-assoc_C"/>
</dbReference>
<dbReference type="Pfam" id="PF02518">
    <property type="entry name" value="HATPase_c"/>
    <property type="match status" value="1"/>
</dbReference>
<dbReference type="AlphaFoldDB" id="A0A445N1A4"/>
<dbReference type="InterPro" id="IPR003661">
    <property type="entry name" value="HisK_dim/P_dom"/>
</dbReference>
<evidence type="ECO:0000256" key="1">
    <source>
        <dbReference type="ARBA" id="ARBA00000085"/>
    </source>
</evidence>